<dbReference type="InterPro" id="IPR010055">
    <property type="entry name" value="T2SS_protein-GspJ"/>
</dbReference>
<accession>A0A8S1IJU3</accession>
<feature type="transmembrane region" description="Helical" evidence="2">
    <location>
        <begin position="1347"/>
        <end position="1368"/>
    </location>
</feature>
<evidence type="ECO:0000256" key="2">
    <source>
        <dbReference type="SAM" id="Phobius"/>
    </source>
</evidence>
<proteinExistence type="predicted"/>
<dbReference type="Gene3D" id="1.10.40.60">
    <property type="entry name" value="EpsJ-like"/>
    <property type="match status" value="1"/>
</dbReference>
<feature type="compositionally biased region" description="Basic and acidic residues" evidence="1">
    <location>
        <begin position="16"/>
        <end position="27"/>
    </location>
</feature>
<dbReference type="EMBL" id="CAJHUC010000286">
    <property type="protein sequence ID" value="CAD7694946.1"/>
    <property type="molecule type" value="Genomic_DNA"/>
</dbReference>
<feature type="transmembrane region" description="Helical" evidence="2">
    <location>
        <begin position="206"/>
        <end position="229"/>
    </location>
</feature>
<dbReference type="Gene3D" id="3.30.420.40">
    <property type="match status" value="2"/>
</dbReference>
<name>A0A8S1IJU3_9CHLO</name>
<organism evidence="3 4">
    <name type="scientific">Ostreobium quekettii</name>
    <dbReference type="NCBI Taxonomy" id="121088"/>
    <lineage>
        <taxon>Eukaryota</taxon>
        <taxon>Viridiplantae</taxon>
        <taxon>Chlorophyta</taxon>
        <taxon>core chlorophytes</taxon>
        <taxon>Ulvophyceae</taxon>
        <taxon>TCBD clade</taxon>
        <taxon>Bryopsidales</taxon>
        <taxon>Ostreobineae</taxon>
        <taxon>Ostreobiaceae</taxon>
        <taxon>Ostreobium</taxon>
    </lineage>
</organism>
<dbReference type="InterPro" id="IPR050696">
    <property type="entry name" value="FtsA/MreB"/>
</dbReference>
<dbReference type="InterPro" id="IPR030925">
    <property type="entry name" value="T2SS_GspN_Lepto"/>
</dbReference>
<dbReference type="SUPFAM" id="SSF54523">
    <property type="entry name" value="Pili subunits"/>
    <property type="match status" value="1"/>
</dbReference>
<evidence type="ECO:0000256" key="1">
    <source>
        <dbReference type="SAM" id="MobiDB-lite"/>
    </source>
</evidence>
<evidence type="ECO:0000313" key="4">
    <source>
        <dbReference type="Proteomes" id="UP000708148"/>
    </source>
</evidence>
<dbReference type="Pfam" id="PF11612">
    <property type="entry name" value="T2SSJ"/>
    <property type="match status" value="1"/>
</dbReference>
<feature type="compositionally biased region" description="Basic residues" evidence="1">
    <location>
        <begin position="1709"/>
        <end position="1725"/>
    </location>
</feature>
<evidence type="ECO:0008006" key="5">
    <source>
        <dbReference type="Google" id="ProtNLM"/>
    </source>
</evidence>
<dbReference type="PANTHER" id="PTHR32432">
    <property type="entry name" value="CELL DIVISION PROTEIN FTSA-RELATED"/>
    <property type="match status" value="1"/>
</dbReference>
<dbReference type="Proteomes" id="UP000708148">
    <property type="component" value="Unassembled WGS sequence"/>
</dbReference>
<feature type="transmembrane region" description="Helical" evidence="2">
    <location>
        <begin position="1062"/>
        <end position="1082"/>
    </location>
</feature>
<dbReference type="InterPro" id="IPR043129">
    <property type="entry name" value="ATPase_NBD"/>
</dbReference>
<feature type="region of interest" description="Disordered" evidence="1">
    <location>
        <begin position="1677"/>
        <end position="1725"/>
    </location>
</feature>
<dbReference type="SUPFAM" id="SSF158544">
    <property type="entry name" value="GspK insert domain-like"/>
    <property type="match status" value="1"/>
</dbReference>
<keyword evidence="4" id="KW-1185">Reference proteome</keyword>
<dbReference type="NCBIfam" id="TIGR04411">
    <property type="entry name" value="T2SS_GspN_Lepto"/>
    <property type="match status" value="1"/>
</dbReference>
<dbReference type="SUPFAM" id="SSF53067">
    <property type="entry name" value="Actin-like ATPase domain"/>
    <property type="match status" value="1"/>
</dbReference>
<keyword evidence="2" id="KW-0472">Membrane</keyword>
<reference evidence="3" key="1">
    <citation type="submission" date="2020-12" db="EMBL/GenBank/DDBJ databases">
        <authorList>
            <person name="Iha C."/>
        </authorList>
    </citation>
    <scope>NUCLEOTIDE SEQUENCE</scope>
</reference>
<keyword evidence="2" id="KW-1133">Transmembrane helix</keyword>
<feature type="region of interest" description="Disordered" evidence="1">
    <location>
        <begin position="702"/>
        <end position="763"/>
    </location>
</feature>
<feature type="compositionally biased region" description="Low complexity" evidence="1">
    <location>
        <begin position="1687"/>
        <end position="1708"/>
    </location>
</feature>
<dbReference type="PANTHER" id="PTHR32432:SF3">
    <property type="entry name" value="ETHANOLAMINE UTILIZATION PROTEIN EUTJ"/>
    <property type="match status" value="1"/>
</dbReference>
<gene>
    <name evidence="3" type="ORF">OSTQU699_LOCUS307</name>
</gene>
<feature type="compositionally biased region" description="Acidic residues" evidence="1">
    <location>
        <begin position="730"/>
        <end position="757"/>
    </location>
</feature>
<dbReference type="InterPro" id="IPR045584">
    <property type="entry name" value="Pilin-like"/>
</dbReference>
<sequence length="1725" mass="191778">MTNELSAAYMAGPQHGGEEIPGQERDPTQLTEEEVQAAFANDPIQFGFKGSDERVDFTAFAHVRKQDREPTSQHAEISYFMRRERDDATGRFVTQLVRREDPSPDDKLDSGGTIYVMIPEIEEIEFEYWDAGEVRVGTLEEVAEGRWIQEWDTTRRDFAGRLPTRVKIKVTLPPQNERSEPEIFTTQVVDRPVVSKERARTKHPRGVAMLLALVTIALMSSAVVEFAYISRVNLSMVALQKESGATDDDMGQLISRAMRRSNFQIYQYVDLLMKPFHSGKLETPVGGIDLEDSGVEGFGNFTGEFTATVRPEAGRISINDLAKAKIDNNDVIQLCALFLDPQYDDLFSRKDEYGETLDRQAILQNLIDFVDPDQEAVLLNEECAIEGSGGDEGRIYSRDDKSKVKPRNALLTHVDDLFQVHGIDQAFMDQFGSKFTVYDVGRPNINVAEAPVFYSVLCRNVNLMGNKDVKGFGLCAREPLVAAQVLWFAMALDGVRQFFDDPLSVLLAYVGTQESKLLPSAKKGQPVAFLSVGQFPRYIEDFKANPALMAQFIQYSPFYQQFAALNPDMAVDPLAPNFPQWTIDFDSAGLTRSVSTSSPQIFRISASGQYGTTESRIEVIVDMGKTIRRLPDEQQLEEQEEDTEDLRELKKLLREERECGESKMIIGLDIGTYSVKAVVLDPKKRYQLVQYSERRLEAIAKAAAASAPASQGPPPTPDDAVHEDGPTEWAEPEEDTGEWDAPSEDGEEAGEQEEPAPAEEAGAPLEDEKLWLMAVQRIMGDLPQSDTIITSLPWGKSVTMSMEVPFGDRAQVEKILPPQLDNRLPFATRDVSYDFFIQSEEEKHQAYVGFARKRELGEFLEDLSGVGVNPMIVGVPEMMLRYVAENGRVVLTRAMNIGGADVTRAIAEIFQCSEEEAAPVKHAQAAILGVGEAQDPAREALSKAVVSALEPLVRDLRRSFKSLYAKDRVELEKIYITGGASRVGNLTGYLTREFGGVPVSALKIDEEISPEQPLGDDALTKMPLAYGHALQQYRDRTRQRLLDLRQGEFAYRGRSSYLRAQLTRLAAAAAVLLVLLAGVLFMKKRDLNAQRDAMRAAVSKETKKVFGSPVWRAADIKSRAESEEEGEGGFVPKMSAYEVFYQLSDKLSADTQLELSRIEVDSDRNLIQVYGKTNTPQAVDKIVNDLEKLECLKSIKKDKLQQSSGGVKQAWENLTDRERKLLILMICNFLFLGLAGSIYLFNKSLSETEEEISRYEKTLDALGVSTQVPEATASAVDIKVDNYDEDSLKLSTKDSTGPIITEQQLRVDIREAEMEKLLKLLDRIEKSKEPVVIKRINLRDVRNKKGFVIPLYGLFTLVVFLAALVLTFPDERVKQIVIVQAEQALNAGKRADAGDRIWEVRIDDLDLWWFTGIELENVRLKEKWTEEKKARVEAEVAEGAPPQEPLTVTIPRVAGRVSILKSIINLGLGAQYDVDFEDGGLISGEFVQNSDGGRFTANFADVDMYKASILQSVTGVPGFGTLEGDVEIEIDPKTRRPVAGNIDLKGKKLTVGPATVKTEMLPSMAYLEVPQTNFGTFVLKANIVKDKGAQNPSLEFDEFSAKGRDVRMEVWGDVELSRVFARGMANVSMRLQFDAEFVKENSLSPILNIQLFRSGKSSDDWYGIAFTGLIGKMKPKGSVAAARGPSTKGAKGATNKAGAKKAAPTTKGKTTRKNVRPKRTPKALK</sequence>
<evidence type="ECO:0000313" key="3">
    <source>
        <dbReference type="EMBL" id="CAD7694946.1"/>
    </source>
</evidence>
<protein>
    <recommendedName>
        <fullName evidence="5">Competence protein A</fullName>
    </recommendedName>
</protein>
<keyword evidence="2" id="KW-0812">Transmembrane</keyword>
<comment type="caution">
    <text evidence="3">The sequence shown here is derived from an EMBL/GenBank/DDBJ whole genome shotgun (WGS) entry which is preliminary data.</text>
</comment>
<feature type="region of interest" description="Disordered" evidence="1">
    <location>
        <begin position="1"/>
        <end position="30"/>
    </location>
</feature>
<dbReference type="InterPro" id="IPR038072">
    <property type="entry name" value="GspK_central_sf"/>
</dbReference>